<dbReference type="EMBL" id="JBIHMK010000018">
    <property type="protein sequence ID" value="MFH0248101.1"/>
    <property type="molecule type" value="Genomic_DNA"/>
</dbReference>
<feature type="non-terminal residue" evidence="2">
    <location>
        <position position="81"/>
    </location>
</feature>
<reference evidence="2 3" key="1">
    <citation type="submission" date="2024-10" db="EMBL/GenBank/DDBJ databases">
        <authorList>
            <person name="Cho J.-C."/>
        </authorList>
    </citation>
    <scope>NUCLEOTIDE SEQUENCE [LARGE SCALE GENOMIC DNA]</scope>
    <source>
        <strain evidence="2 3">KCTC29696</strain>
    </source>
</reference>
<proteinExistence type="predicted"/>
<gene>
    <name evidence="2" type="ORF">ACG5V6_07730</name>
</gene>
<name>A0ABW7HQF0_9ACTN</name>
<sequence>MTAGEVRARPGPPTALALLTAAHGGPALAVTAVAGLLALRGGLRLPEAAAVTAAVLAGQLTIGWGNDLRDLSRDRAAGRAG</sequence>
<comment type="caution">
    <text evidence="2">The sequence shown here is derived from an EMBL/GenBank/DDBJ whole genome shotgun (WGS) entry which is preliminary data.</text>
</comment>
<evidence type="ECO:0000313" key="2">
    <source>
        <dbReference type="EMBL" id="MFH0248101.1"/>
    </source>
</evidence>
<evidence type="ECO:0008006" key="4">
    <source>
        <dbReference type="Google" id="ProtNLM"/>
    </source>
</evidence>
<accession>A0ABW7HQF0</accession>
<keyword evidence="1" id="KW-0472">Membrane</keyword>
<keyword evidence="1" id="KW-1133">Transmembrane helix</keyword>
<keyword evidence="1" id="KW-0812">Transmembrane</keyword>
<evidence type="ECO:0000256" key="1">
    <source>
        <dbReference type="SAM" id="Phobius"/>
    </source>
</evidence>
<dbReference type="Proteomes" id="UP001607069">
    <property type="component" value="Unassembled WGS sequence"/>
</dbReference>
<feature type="transmembrane region" description="Helical" evidence="1">
    <location>
        <begin position="15"/>
        <end position="39"/>
    </location>
</feature>
<evidence type="ECO:0000313" key="3">
    <source>
        <dbReference type="Proteomes" id="UP001607069"/>
    </source>
</evidence>
<keyword evidence="3" id="KW-1185">Reference proteome</keyword>
<protein>
    <recommendedName>
        <fullName evidence="4">1,4-dihydroxy-2-naphthoate prenyltransferase</fullName>
    </recommendedName>
</protein>
<organism evidence="2 3">
    <name type="scientific">Streptomyces chitinivorans</name>
    <dbReference type="NCBI Taxonomy" id="1257027"/>
    <lineage>
        <taxon>Bacteria</taxon>
        <taxon>Bacillati</taxon>
        <taxon>Actinomycetota</taxon>
        <taxon>Actinomycetes</taxon>
        <taxon>Kitasatosporales</taxon>
        <taxon>Streptomycetaceae</taxon>
        <taxon>Streptomyces</taxon>
    </lineage>
</organism>